<sequence>MELIANRNPQQMILDTSEIVSKSGTNFIEANTKSISLNHLRKDCTIPVFAKDNESTISHFEFIDAVNDLIKQQFPNEIINRPEIRVSHIIKGRTPDAIGIPAKELKEHQKTIYYERMAFIIEIPSLTENVNRNSLSLTVGGVRSYSEQNLYSKKSLEKFKVFIGFKNMVCLNLCISTDGYMDSIRIGTIGDLEQHIKLLLSNYNKERHLGMLEKMSKYQLLENQFAHLIGKLRMYQNLPKEERNGIFPFGLNDSQVNQVVKDYYRCPNFSRNEDGSINLYNLYNILTEANKSSYIDSNFERNVNAYEFINKLGNSIEFKTKDYFLP</sequence>
<name>A0A562YBM8_9FLAO</name>
<dbReference type="InterPro" id="IPR024353">
    <property type="entry name" value="DUF3871"/>
</dbReference>
<proteinExistence type="predicted"/>
<dbReference type="Pfam" id="PF12987">
    <property type="entry name" value="DUF3871"/>
    <property type="match status" value="1"/>
</dbReference>
<reference evidence="1 2" key="2">
    <citation type="submission" date="2019-07" db="EMBL/GenBank/DDBJ databases">
        <title>Seonamhaeicola sp. W255 draft genome.</title>
        <authorList>
            <person name="Zhang X.-Y."/>
            <person name="Zhang R."/>
            <person name="Zhong Y.-L."/>
            <person name="Du Z.-J."/>
        </authorList>
    </citation>
    <scope>NUCLEOTIDE SEQUENCE [LARGE SCALE GENOMIC DNA]</scope>
    <source>
        <strain evidence="1 2">W255</strain>
    </source>
</reference>
<dbReference type="EMBL" id="SMZJ02000011">
    <property type="protein sequence ID" value="TWO31506.1"/>
    <property type="molecule type" value="Genomic_DNA"/>
</dbReference>
<dbReference type="RefSeq" id="WP_133357344.1">
    <property type="nucleotide sequence ID" value="NZ_SMZJ02000011.1"/>
</dbReference>
<protein>
    <submittedName>
        <fullName evidence="1">DUF3871 family protein</fullName>
    </submittedName>
</protein>
<evidence type="ECO:0000313" key="2">
    <source>
        <dbReference type="Proteomes" id="UP000295814"/>
    </source>
</evidence>
<gene>
    <name evidence="1" type="ORF">E1J38_013365</name>
</gene>
<comment type="caution">
    <text evidence="1">The sequence shown here is derived from an EMBL/GenBank/DDBJ whole genome shotgun (WGS) entry which is preliminary data.</text>
</comment>
<organism evidence="1 2">
    <name type="scientific">Seonamhaeicola sediminis</name>
    <dbReference type="NCBI Taxonomy" id="2528206"/>
    <lineage>
        <taxon>Bacteria</taxon>
        <taxon>Pseudomonadati</taxon>
        <taxon>Bacteroidota</taxon>
        <taxon>Flavobacteriia</taxon>
        <taxon>Flavobacteriales</taxon>
        <taxon>Flavobacteriaceae</taxon>
    </lineage>
</organism>
<dbReference type="AlphaFoldDB" id="A0A562YBM8"/>
<dbReference type="OrthoDB" id="995338at2"/>
<dbReference type="Proteomes" id="UP000295814">
    <property type="component" value="Unassembled WGS sequence"/>
</dbReference>
<accession>A0A562YBM8</accession>
<keyword evidence="2" id="KW-1185">Reference proteome</keyword>
<reference evidence="1 2" key="1">
    <citation type="submission" date="2019-03" db="EMBL/GenBank/DDBJ databases">
        <authorList>
            <person name="Zhong Y.L."/>
        </authorList>
    </citation>
    <scope>NUCLEOTIDE SEQUENCE [LARGE SCALE GENOMIC DNA]</scope>
    <source>
        <strain evidence="1 2">W255</strain>
    </source>
</reference>
<evidence type="ECO:0000313" key="1">
    <source>
        <dbReference type="EMBL" id="TWO31506.1"/>
    </source>
</evidence>